<accession>A0ABP0FUY4</accession>
<comment type="caution">
    <text evidence="8">The sequence shown here is derived from an EMBL/GenBank/DDBJ whole genome shotgun (WGS) entry which is preliminary data.</text>
</comment>
<dbReference type="Pfam" id="PF05653">
    <property type="entry name" value="Mg_trans_NIPA"/>
    <property type="match status" value="1"/>
</dbReference>
<feature type="transmembrane region" description="Helical" evidence="7">
    <location>
        <begin position="96"/>
        <end position="117"/>
    </location>
</feature>
<feature type="transmembrane region" description="Helical" evidence="7">
    <location>
        <begin position="252"/>
        <end position="272"/>
    </location>
</feature>
<feature type="region of interest" description="Disordered" evidence="6">
    <location>
        <begin position="398"/>
        <end position="472"/>
    </location>
</feature>
<feature type="transmembrane region" description="Helical" evidence="7">
    <location>
        <begin position="123"/>
        <end position="143"/>
    </location>
</feature>
<dbReference type="InterPro" id="IPR037185">
    <property type="entry name" value="EmrE-like"/>
</dbReference>
<dbReference type="SUPFAM" id="SSF103481">
    <property type="entry name" value="Multidrug resistance efflux transporter EmrE"/>
    <property type="match status" value="1"/>
</dbReference>
<comment type="similarity">
    <text evidence="2">Belongs to the NIPA family.</text>
</comment>
<feature type="transmembrane region" description="Helical" evidence="7">
    <location>
        <begin position="314"/>
        <end position="335"/>
    </location>
</feature>
<evidence type="ECO:0008006" key="10">
    <source>
        <dbReference type="Google" id="ProtNLM"/>
    </source>
</evidence>
<feature type="transmembrane region" description="Helical" evidence="7">
    <location>
        <begin position="218"/>
        <end position="246"/>
    </location>
</feature>
<evidence type="ECO:0000256" key="7">
    <source>
        <dbReference type="SAM" id="Phobius"/>
    </source>
</evidence>
<evidence type="ECO:0000313" key="8">
    <source>
        <dbReference type="EMBL" id="CAK8683424.1"/>
    </source>
</evidence>
<protein>
    <recommendedName>
        <fullName evidence="10">NIPA-like protein 2</fullName>
    </recommendedName>
</protein>
<evidence type="ECO:0000256" key="5">
    <source>
        <dbReference type="ARBA" id="ARBA00023136"/>
    </source>
</evidence>
<reference evidence="8 9" key="1">
    <citation type="submission" date="2024-02" db="EMBL/GenBank/DDBJ databases">
        <authorList>
            <person name="Daric V."/>
            <person name="Darras S."/>
        </authorList>
    </citation>
    <scope>NUCLEOTIDE SEQUENCE [LARGE SCALE GENOMIC DNA]</scope>
</reference>
<feature type="transmembrane region" description="Helical" evidence="7">
    <location>
        <begin position="47"/>
        <end position="67"/>
    </location>
</feature>
<dbReference type="PANTHER" id="PTHR12570:SF65">
    <property type="entry name" value="MAGNESIUM TRANSPORTER NIPA9-RELATED"/>
    <property type="match status" value="1"/>
</dbReference>
<comment type="subcellular location">
    <subcellularLocation>
        <location evidence="1">Membrane</location>
        <topology evidence="1">Multi-pass membrane protein</topology>
    </subcellularLocation>
</comment>
<proteinExistence type="inferred from homology"/>
<feature type="transmembrane region" description="Helical" evidence="7">
    <location>
        <begin position="284"/>
        <end position="308"/>
    </location>
</feature>
<dbReference type="EMBL" id="CAWYQH010000097">
    <property type="protein sequence ID" value="CAK8683424.1"/>
    <property type="molecule type" value="Genomic_DNA"/>
</dbReference>
<gene>
    <name evidence="8" type="ORF">CVLEPA_LOCUS14501</name>
</gene>
<dbReference type="InterPro" id="IPR008521">
    <property type="entry name" value="Mg_trans_NIPA"/>
</dbReference>
<name>A0ABP0FUY4_CLALP</name>
<dbReference type="PANTHER" id="PTHR12570">
    <property type="match status" value="1"/>
</dbReference>
<evidence type="ECO:0000256" key="2">
    <source>
        <dbReference type="ARBA" id="ARBA00007230"/>
    </source>
</evidence>
<keyword evidence="5 7" id="KW-0472">Membrane</keyword>
<keyword evidence="3 7" id="KW-0812">Transmembrane</keyword>
<evidence type="ECO:0000313" key="9">
    <source>
        <dbReference type="Proteomes" id="UP001642483"/>
    </source>
</evidence>
<feature type="compositionally biased region" description="Acidic residues" evidence="6">
    <location>
        <begin position="432"/>
        <end position="444"/>
    </location>
</feature>
<feature type="compositionally biased region" description="Basic and acidic residues" evidence="6">
    <location>
        <begin position="454"/>
        <end position="472"/>
    </location>
</feature>
<feature type="transmembrane region" description="Helical" evidence="7">
    <location>
        <begin position="189"/>
        <end position="206"/>
    </location>
</feature>
<keyword evidence="9" id="KW-1185">Reference proteome</keyword>
<sequence>MSLFNISSITTSEVINRTVTSIATTANVTVNKNKTEDVLLLTPQDHYKIGIVLAVFGNFIIAVSLNIQKFAHRKQEAAAAKDYDVTSSRNYLRSGIWWIGILLMFLGEVGNFVAYGFAPASVVAPLGCIAVIANGGLAVIFNAEALRMQDILGGTFAIVGGFLIIEFSQQSDHILNAQQILEHLGCWQFIIYVFVEVMIYGIIIFLRCHKDKPKHGVIIHLILVAILGSFTVISAKAVSGMLALTIEGSSQLVYPVFYLMLAIMVATTILQVKYLNEAMAKFDVAVVVPINFVLFTISAIFAGAIFYQEFFNRRGILILMFFFGCWLSFSGVIFITTDKSKPNNHEGVALHLDMMPNFIRSLAPSLQTMNVQPKRNQRQVISFPEEVESLLGNQTRNVNDPCQCHSDSPGIGFSERSQNLGGEENRMYSYESESDTTSDWDENWPDSQKVPIHSADKDTSQKDEAPHLGTEH</sequence>
<evidence type="ECO:0000256" key="3">
    <source>
        <dbReference type="ARBA" id="ARBA00022692"/>
    </source>
</evidence>
<keyword evidence="4 7" id="KW-1133">Transmembrane helix</keyword>
<evidence type="ECO:0000256" key="1">
    <source>
        <dbReference type="ARBA" id="ARBA00004141"/>
    </source>
</evidence>
<evidence type="ECO:0000256" key="6">
    <source>
        <dbReference type="SAM" id="MobiDB-lite"/>
    </source>
</evidence>
<dbReference type="Proteomes" id="UP001642483">
    <property type="component" value="Unassembled WGS sequence"/>
</dbReference>
<evidence type="ECO:0000256" key="4">
    <source>
        <dbReference type="ARBA" id="ARBA00022989"/>
    </source>
</evidence>
<organism evidence="8 9">
    <name type="scientific">Clavelina lepadiformis</name>
    <name type="common">Light-bulb sea squirt</name>
    <name type="synonym">Ascidia lepadiformis</name>
    <dbReference type="NCBI Taxonomy" id="159417"/>
    <lineage>
        <taxon>Eukaryota</taxon>
        <taxon>Metazoa</taxon>
        <taxon>Chordata</taxon>
        <taxon>Tunicata</taxon>
        <taxon>Ascidiacea</taxon>
        <taxon>Aplousobranchia</taxon>
        <taxon>Clavelinidae</taxon>
        <taxon>Clavelina</taxon>
    </lineage>
</organism>
<feature type="transmembrane region" description="Helical" evidence="7">
    <location>
        <begin position="150"/>
        <end position="169"/>
    </location>
</feature>